<evidence type="ECO:0000256" key="6">
    <source>
        <dbReference type="ARBA" id="ARBA00022989"/>
    </source>
</evidence>
<keyword evidence="7 8" id="KW-0472">Membrane</keyword>
<accession>A0A1M5T9C5</accession>
<dbReference type="InterPro" id="IPR001188">
    <property type="entry name" value="Sperm_putr-bd"/>
</dbReference>
<feature type="transmembrane region" description="Helical" evidence="8">
    <location>
        <begin position="180"/>
        <end position="204"/>
    </location>
</feature>
<organism evidence="10 11">
    <name type="scientific">Butyrivibrio fibrisolvens DSM 3071</name>
    <dbReference type="NCBI Taxonomy" id="1121131"/>
    <lineage>
        <taxon>Bacteria</taxon>
        <taxon>Bacillati</taxon>
        <taxon>Bacillota</taxon>
        <taxon>Clostridia</taxon>
        <taxon>Lachnospirales</taxon>
        <taxon>Lachnospiraceae</taxon>
        <taxon>Butyrivibrio</taxon>
    </lineage>
</organism>
<feature type="transmembrane region" description="Helical" evidence="8">
    <location>
        <begin position="229"/>
        <end position="246"/>
    </location>
</feature>
<feature type="transmembrane region" description="Helical" evidence="8">
    <location>
        <begin position="94"/>
        <end position="117"/>
    </location>
</feature>
<dbReference type="Proteomes" id="UP000184278">
    <property type="component" value="Unassembled WGS sequence"/>
</dbReference>
<dbReference type="InterPro" id="IPR051789">
    <property type="entry name" value="Bact_Polyamine_Transport"/>
</dbReference>
<dbReference type="GO" id="GO:0055085">
    <property type="term" value="P:transmembrane transport"/>
    <property type="evidence" value="ECO:0007669"/>
    <property type="project" value="InterPro"/>
</dbReference>
<comment type="subcellular location">
    <subcellularLocation>
        <location evidence="1 8">Cell membrane</location>
        <topology evidence="1 8">Multi-pass membrane protein</topology>
    </subcellularLocation>
</comment>
<dbReference type="SUPFAM" id="SSF53850">
    <property type="entry name" value="Periplasmic binding protein-like II"/>
    <property type="match status" value="1"/>
</dbReference>
<dbReference type="PROSITE" id="PS50928">
    <property type="entry name" value="ABC_TM1"/>
    <property type="match status" value="1"/>
</dbReference>
<keyword evidence="5 8" id="KW-0812">Transmembrane</keyword>
<dbReference type="PANTHER" id="PTHR43848:SF2">
    <property type="entry name" value="PUTRESCINE TRANSPORT SYSTEM PERMEASE PROTEIN POTI"/>
    <property type="match status" value="1"/>
</dbReference>
<dbReference type="EMBL" id="FQXK01000004">
    <property type="protein sequence ID" value="SHH47385.1"/>
    <property type="molecule type" value="Genomic_DNA"/>
</dbReference>
<dbReference type="SUPFAM" id="SSF161098">
    <property type="entry name" value="MetI-like"/>
    <property type="match status" value="1"/>
</dbReference>
<evidence type="ECO:0000256" key="4">
    <source>
        <dbReference type="ARBA" id="ARBA00022475"/>
    </source>
</evidence>
<dbReference type="CDD" id="cd13663">
    <property type="entry name" value="PBP2_PotD_PotF_like_2"/>
    <property type="match status" value="1"/>
</dbReference>
<proteinExistence type="inferred from homology"/>
<dbReference type="GO" id="GO:0015846">
    <property type="term" value="P:polyamine transport"/>
    <property type="evidence" value="ECO:0007669"/>
    <property type="project" value="InterPro"/>
</dbReference>
<evidence type="ECO:0000256" key="3">
    <source>
        <dbReference type="ARBA" id="ARBA00022448"/>
    </source>
</evidence>
<evidence type="ECO:0000256" key="8">
    <source>
        <dbReference type="RuleBase" id="RU363032"/>
    </source>
</evidence>
<dbReference type="RefSeq" id="WP_073385277.1">
    <property type="nucleotide sequence ID" value="NZ_FQXK01000004.1"/>
</dbReference>
<dbReference type="AlphaFoldDB" id="A0A1M5T9C5"/>
<keyword evidence="3 8" id="KW-0813">Transport</keyword>
<feature type="domain" description="ABC transmembrane type-1" evidence="9">
    <location>
        <begin position="59"/>
        <end position="247"/>
    </location>
</feature>
<keyword evidence="4" id="KW-1003">Cell membrane</keyword>
<keyword evidence="6 8" id="KW-1133">Transmembrane helix</keyword>
<dbReference type="GO" id="GO:0042597">
    <property type="term" value="C:periplasmic space"/>
    <property type="evidence" value="ECO:0007669"/>
    <property type="project" value="InterPro"/>
</dbReference>
<dbReference type="OrthoDB" id="9769319at2"/>
<feature type="transmembrane region" description="Helical" evidence="8">
    <location>
        <begin position="123"/>
        <end position="144"/>
    </location>
</feature>
<dbReference type="Gene3D" id="3.40.190.10">
    <property type="entry name" value="Periplasmic binding protein-like II"/>
    <property type="match status" value="2"/>
</dbReference>
<dbReference type="CDD" id="cd06261">
    <property type="entry name" value="TM_PBP2"/>
    <property type="match status" value="1"/>
</dbReference>
<dbReference type="GeneID" id="89509432"/>
<evidence type="ECO:0000259" key="9">
    <source>
        <dbReference type="PROSITE" id="PS50928"/>
    </source>
</evidence>
<feature type="transmembrane region" description="Helical" evidence="8">
    <location>
        <begin position="63"/>
        <end position="87"/>
    </location>
</feature>
<evidence type="ECO:0000256" key="7">
    <source>
        <dbReference type="ARBA" id="ARBA00023136"/>
    </source>
</evidence>
<evidence type="ECO:0000256" key="2">
    <source>
        <dbReference type="ARBA" id="ARBA00007069"/>
    </source>
</evidence>
<name>A0A1M5T9C5_BUTFI</name>
<dbReference type="Pfam" id="PF13416">
    <property type="entry name" value="SBP_bac_8"/>
    <property type="match status" value="1"/>
</dbReference>
<dbReference type="Pfam" id="PF00528">
    <property type="entry name" value="BPD_transp_1"/>
    <property type="match status" value="1"/>
</dbReference>
<dbReference type="InterPro" id="IPR035906">
    <property type="entry name" value="MetI-like_sf"/>
</dbReference>
<sequence length="626" mass="70180">MRKTIEKVYMGIILVFMYLPIVTMIILSFNSSKSRAKWGGFTFDWYINLASDSEIINAFANTLIIALISTVVATIIGTATCVAMMGLHKKSRSVIMGITNIPMINADIVTGISLMLLFRFLHFNAGFITVLIAHITFNIPYVMLSVMPRMKTINPSVYEAALDLGAEPFFAFRKTVLPDLMPAVISGAMMAFTMSLDDFIITYFTKGSGFDTLSTKIYSEVKRGIQPEIYALSAIIFIIVIVLMVGSRQLKARNSAASSKKEISYEKRKGLSKKTILLLAAACGVIVVIGLTFGGVFKTEDNQVYVYNWGEYIDPEVITMFEEETGIKVIYDEFESNEIMYAKIASDNSAYDVICPSDYMISRMIQEGMLQELDWNSLPYASENIDPNYLESAASFDEGNKYAVPNFCGTVGILYNKTLVDEPVTSWDILWDEKYAGQILMQDSVRDAFMVALAKEGYSINSTDKAQLEEAAADLIAQKPLVQAYVIDQVRDKMIGGEAALGVIYSGEALYTQRENTDLEYVIPDEGSNVWLDGWCITRDAKHTENALKWINFMCREDIALMNFEYVTYTTPNLKAQELIEDETIRNSTVAFPTEDTLSRCEVYTYLGQDADALYNELWKKIKAAD</sequence>
<feature type="transmembrane region" description="Helical" evidence="8">
    <location>
        <begin position="7"/>
        <end position="29"/>
    </location>
</feature>
<dbReference type="GO" id="GO:0019808">
    <property type="term" value="F:polyamine binding"/>
    <property type="evidence" value="ECO:0007669"/>
    <property type="project" value="InterPro"/>
</dbReference>
<dbReference type="InterPro" id="IPR006059">
    <property type="entry name" value="SBP"/>
</dbReference>
<dbReference type="PRINTS" id="PR00909">
    <property type="entry name" value="SPERMDNBNDNG"/>
</dbReference>
<protein>
    <submittedName>
        <fullName evidence="10">Spermidine/putrescine transport system permease protein</fullName>
    </submittedName>
</protein>
<evidence type="ECO:0000313" key="11">
    <source>
        <dbReference type="Proteomes" id="UP000184278"/>
    </source>
</evidence>
<evidence type="ECO:0000256" key="1">
    <source>
        <dbReference type="ARBA" id="ARBA00004651"/>
    </source>
</evidence>
<dbReference type="PANTHER" id="PTHR43848">
    <property type="entry name" value="PUTRESCINE TRANSPORT SYSTEM PERMEASE PROTEIN POTI"/>
    <property type="match status" value="1"/>
</dbReference>
<keyword evidence="11" id="KW-1185">Reference proteome</keyword>
<evidence type="ECO:0000313" key="10">
    <source>
        <dbReference type="EMBL" id="SHH47385.1"/>
    </source>
</evidence>
<dbReference type="STRING" id="1121131.SAMN02745229_00526"/>
<reference evidence="11" key="1">
    <citation type="submission" date="2016-11" db="EMBL/GenBank/DDBJ databases">
        <authorList>
            <person name="Varghese N."/>
            <person name="Submissions S."/>
        </authorList>
    </citation>
    <scope>NUCLEOTIDE SEQUENCE [LARGE SCALE GENOMIC DNA]</scope>
    <source>
        <strain evidence="11">DSM 3071</strain>
    </source>
</reference>
<dbReference type="InterPro" id="IPR000515">
    <property type="entry name" value="MetI-like"/>
</dbReference>
<dbReference type="GO" id="GO:0005886">
    <property type="term" value="C:plasma membrane"/>
    <property type="evidence" value="ECO:0007669"/>
    <property type="project" value="UniProtKB-SubCell"/>
</dbReference>
<feature type="transmembrane region" description="Helical" evidence="8">
    <location>
        <begin position="276"/>
        <end position="297"/>
    </location>
</feature>
<comment type="similarity">
    <text evidence="2">Belongs to the binding-protein-dependent transport system permease family. CysTW subfamily.</text>
</comment>
<evidence type="ECO:0000256" key="5">
    <source>
        <dbReference type="ARBA" id="ARBA00022692"/>
    </source>
</evidence>
<dbReference type="Gene3D" id="1.10.3720.10">
    <property type="entry name" value="MetI-like"/>
    <property type="match status" value="1"/>
</dbReference>
<gene>
    <name evidence="10" type="ORF">SAMN02745229_00526</name>
</gene>